<proteinExistence type="predicted"/>
<sequence>MPMYLEHSRSQQSVYKGSLSSCSDNSCLQFKTQSTPSIHLNNSFLNSLLTDPLWYSHT</sequence>
<comment type="caution">
    <text evidence="1">The sequence shown here is derived from an EMBL/GenBank/DDBJ whole genome shotgun (WGS) entry which is preliminary data.</text>
</comment>
<dbReference type="Proteomes" id="UP000799754">
    <property type="component" value="Unassembled WGS sequence"/>
</dbReference>
<evidence type="ECO:0000313" key="2">
    <source>
        <dbReference type="Proteomes" id="UP000799754"/>
    </source>
</evidence>
<protein>
    <submittedName>
        <fullName evidence="1">Uncharacterized protein</fullName>
    </submittedName>
</protein>
<organism evidence="1 2">
    <name type="scientific">Macroventuria anomochaeta</name>
    <dbReference type="NCBI Taxonomy" id="301207"/>
    <lineage>
        <taxon>Eukaryota</taxon>
        <taxon>Fungi</taxon>
        <taxon>Dikarya</taxon>
        <taxon>Ascomycota</taxon>
        <taxon>Pezizomycotina</taxon>
        <taxon>Dothideomycetes</taxon>
        <taxon>Pleosporomycetidae</taxon>
        <taxon>Pleosporales</taxon>
        <taxon>Pleosporineae</taxon>
        <taxon>Didymellaceae</taxon>
        <taxon>Macroventuria</taxon>
    </lineage>
</organism>
<accession>A0ACB6RGJ1</accession>
<gene>
    <name evidence="1" type="ORF">BU25DRAFT_416394</name>
</gene>
<name>A0ACB6RGJ1_9PLEO</name>
<evidence type="ECO:0000313" key="1">
    <source>
        <dbReference type="EMBL" id="KAF2621081.1"/>
    </source>
</evidence>
<keyword evidence="2" id="KW-1185">Reference proteome</keyword>
<dbReference type="EMBL" id="MU006765">
    <property type="protein sequence ID" value="KAF2621081.1"/>
    <property type="molecule type" value="Genomic_DNA"/>
</dbReference>
<reference evidence="1" key="1">
    <citation type="journal article" date="2020" name="Stud. Mycol.">
        <title>101 Dothideomycetes genomes: a test case for predicting lifestyles and emergence of pathogens.</title>
        <authorList>
            <person name="Haridas S."/>
            <person name="Albert R."/>
            <person name="Binder M."/>
            <person name="Bloem J."/>
            <person name="Labutti K."/>
            <person name="Salamov A."/>
            <person name="Andreopoulos B."/>
            <person name="Baker S."/>
            <person name="Barry K."/>
            <person name="Bills G."/>
            <person name="Bluhm B."/>
            <person name="Cannon C."/>
            <person name="Castanera R."/>
            <person name="Culley D."/>
            <person name="Daum C."/>
            <person name="Ezra D."/>
            <person name="Gonzalez J."/>
            <person name="Henrissat B."/>
            <person name="Kuo A."/>
            <person name="Liang C."/>
            <person name="Lipzen A."/>
            <person name="Lutzoni F."/>
            <person name="Magnuson J."/>
            <person name="Mondo S."/>
            <person name="Nolan M."/>
            <person name="Ohm R."/>
            <person name="Pangilinan J."/>
            <person name="Park H.-J."/>
            <person name="Ramirez L."/>
            <person name="Alfaro M."/>
            <person name="Sun H."/>
            <person name="Tritt A."/>
            <person name="Yoshinaga Y."/>
            <person name="Zwiers L.-H."/>
            <person name="Turgeon B."/>
            <person name="Goodwin S."/>
            <person name="Spatafora J."/>
            <person name="Crous P."/>
            <person name="Grigoriev I."/>
        </authorList>
    </citation>
    <scope>NUCLEOTIDE SEQUENCE</scope>
    <source>
        <strain evidence="1">CBS 525.71</strain>
    </source>
</reference>